<comment type="caution">
    <text evidence="6">The sequence shown here is derived from an EMBL/GenBank/DDBJ whole genome shotgun (WGS) entry which is preliminary data.</text>
</comment>
<dbReference type="PRINTS" id="PR00081">
    <property type="entry name" value="GDHRDH"/>
</dbReference>
<gene>
    <name evidence="6" type="ORF">F3N42_09800</name>
</gene>
<dbReference type="Pfam" id="PF00106">
    <property type="entry name" value="adh_short"/>
    <property type="match status" value="1"/>
</dbReference>
<dbReference type="NCBIfam" id="NF006133">
    <property type="entry name" value="PRK08278.1"/>
    <property type="match status" value="1"/>
</dbReference>
<dbReference type="GO" id="GO:0016491">
    <property type="term" value="F:oxidoreductase activity"/>
    <property type="evidence" value="ECO:0007669"/>
    <property type="project" value="UniProtKB-KW"/>
</dbReference>
<evidence type="ECO:0000256" key="2">
    <source>
        <dbReference type="ARBA" id="ARBA00006484"/>
    </source>
</evidence>
<dbReference type="AlphaFoldDB" id="A0A5N0TE72"/>
<dbReference type="InterPro" id="IPR036291">
    <property type="entry name" value="NAD(P)-bd_dom_sf"/>
</dbReference>
<evidence type="ECO:0000256" key="3">
    <source>
        <dbReference type="ARBA" id="ARBA00022857"/>
    </source>
</evidence>
<keyword evidence="5" id="KW-0576">Peroxisome</keyword>
<reference evidence="6 7" key="1">
    <citation type="submission" date="2019-09" db="EMBL/GenBank/DDBJ databases">
        <title>Wenzhouxiangella sp. Genome sequencing and assembly.</title>
        <authorList>
            <person name="Zhang R."/>
        </authorList>
    </citation>
    <scope>NUCLEOTIDE SEQUENCE [LARGE SCALE GENOMIC DNA]</scope>
    <source>
        <strain evidence="6 7">W260</strain>
    </source>
</reference>
<evidence type="ECO:0000313" key="6">
    <source>
        <dbReference type="EMBL" id="KAA9131599.1"/>
    </source>
</evidence>
<dbReference type="PANTHER" id="PTHR42808:SF3">
    <property type="entry name" value="HYDROXYSTEROID DEHYDROGENASE-LIKE PROTEIN 2"/>
    <property type="match status" value="1"/>
</dbReference>
<dbReference type="SUPFAM" id="SSF51735">
    <property type="entry name" value="NAD(P)-binding Rossmann-fold domains"/>
    <property type="match status" value="1"/>
</dbReference>
<dbReference type="InterPro" id="IPR051935">
    <property type="entry name" value="HSDL2"/>
</dbReference>
<protein>
    <submittedName>
        <fullName evidence="6">NAD(P)-dependent oxidoreductase</fullName>
    </submittedName>
</protein>
<dbReference type="RefSeq" id="WP_150864252.1">
    <property type="nucleotide sequence ID" value="NZ_VYXP01000005.1"/>
</dbReference>
<organism evidence="6 7">
    <name type="scientific">Marinihelvus fidelis</name>
    <dbReference type="NCBI Taxonomy" id="2613842"/>
    <lineage>
        <taxon>Bacteria</taxon>
        <taxon>Pseudomonadati</taxon>
        <taxon>Pseudomonadota</taxon>
        <taxon>Gammaproteobacteria</taxon>
        <taxon>Chromatiales</taxon>
        <taxon>Wenzhouxiangellaceae</taxon>
        <taxon>Marinihelvus</taxon>
    </lineage>
</organism>
<dbReference type="PANTHER" id="PTHR42808">
    <property type="entry name" value="HYDROXYSTEROID DEHYDROGENASE-LIKE PROTEIN 2"/>
    <property type="match status" value="1"/>
</dbReference>
<evidence type="ECO:0000256" key="4">
    <source>
        <dbReference type="ARBA" id="ARBA00023002"/>
    </source>
</evidence>
<name>A0A5N0TE72_9GAMM</name>
<comment type="subcellular location">
    <subcellularLocation>
        <location evidence="1">Peroxisome</location>
    </subcellularLocation>
</comment>
<dbReference type="InterPro" id="IPR002347">
    <property type="entry name" value="SDR_fam"/>
</dbReference>
<proteinExistence type="inferred from homology"/>
<dbReference type="Gene3D" id="3.40.50.720">
    <property type="entry name" value="NAD(P)-binding Rossmann-like Domain"/>
    <property type="match status" value="1"/>
</dbReference>
<keyword evidence="3" id="KW-0521">NADP</keyword>
<keyword evidence="4" id="KW-0560">Oxidoreductase</keyword>
<dbReference type="Proteomes" id="UP000325372">
    <property type="component" value="Unassembled WGS sequence"/>
</dbReference>
<evidence type="ECO:0000256" key="5">
    <source>
        <dbReference type="ARBA" id="ARBA00023140"/>
    </source>
</evidence>
<evidence type="ECO:0000313" key="7">
    <source>
        <dbReference type="Proteomes" id="UP000325372"/>
    </source>
</evidence>
<dbReference type="FunFam" id="3.40.50.720:FF:000301">
    <property type="entry name" value="Hydroxysteroid dehydrogenase like 2"/>
    <property type="match status" value="1"/>
</dbReference>
<keyword evidence="7" id="KW-1185">Reference proteome</keyword>
<dbReference type="EMBL" id="VYXP01000005">
    <property type="protein sequence ID" value="KAA9131599.1"/>
    <property type="molecule type" value="Genomic_DNA"/>
</dbReference>
<evidence type="ECO:0000256" key="1">
    <source>
        <dbReference type="ARBA" id="ARBA00004275"/>
    </source>
</evidence>
<comment type="similarity">
    <text evidence="2">Belongs to the short-chain dehydrogenases/reductases (SDR) family.</text>
</comment>
<sequence>MSNLDNKTLFITGGSRGIGRAIALRAAADGANVVIAAKTDTPHPKLPGTIHTVAEEIAAAGGRALAIKLDVRDDHAIDDAMAQAAGHFGGIDILVNNASAITLRNTADLPMRRFDLMFDVNVRGTYSCSRAALPYLSQGSNPHILTLSPPLNLGAHWFKNHTAYTMSKYGMSMCVLGMAEEFRKRGIAVNALWPRTVIATAAINMLDGMVKPENCRTEAIMADAAHAILVQDASQCTGNFFIDETVLSKAGVRDFDQYAVKPGTPLMKDLFLD</sequence>
<accession>A0A5N0TE72</accession>